<keyword evidence="1" id="KW-0401">Integrin</keyword>
<proteinExistence type="predicted"/>
<reference evidence="1" key="1">
    <citation type="submission" date="2021-08" db="EMBL/GenBank/DDBJ databases">
        <title>The first chromosome-level gecko genome reveals the dynamic sex chromosomes of Neotropical dwarf geckos (Sphaerodactylidae: Sphaerodactylus).</title>
        <authorList>
            <person name="Pinto B.J."/>
            <person name="Keating S.E."/>
            <person name="Gamble T."/>
        </authorList>
    </citation>
    <scope>NUCLEOTIDE SEQUENCE</scope>
    <source>
        <strain evidence="1">TG3544</strain>
    </source>
</reference>
<evidence type="ECO:0000313" key="1">
    <source>
        <dbReference type="EMBL" id="KAH7987267.1"/>
    </source>
</evidence>
<organism evidence="1 2">
    <name type="scientific">Sphaerodactylus townsendi</name>
    <dbReference type="NCBI Taxonomy" id="933632"/>
    <lineage>
        <taxon>Eukaryota</taxon>
        <taxon>Metazoa</taxon>
        <taxon>Chordata</taxon>
        <taxon>Craniata</taxon>
        <taxon>Vertebrata</taxon>
        <taxon>Euteleostomi</taxon>
        <taxon>Lepidosauria</taxon>
        <taxon>Squamata</taxon>
        <taxon>Bifurcata</taxon>
        <taxon>Gekkota</taxon>
        <taxon>Sphaerodactylidae</taxon>
        <taxon>Sphaerodactylus</taxon>
    </lineage>
</organism>
<accession>A0ACB8E540</accession>
<dbReference type="Proteomes" id="UP000827872">
    <property type="component" value="Linkage Group LG17"/>
</dbReference>
<name>A0ACB8E540_9SAUR</name>
<protein>
    <submittedName>
        <fullName evidence="1">Integrin alpha-11</fullName>
    </submittedName>
</protein>
<dbReference type="EMBL" id="CM037630">
    <property type="protein sequence ID" value="KAH7987267.1"/>
    <property type="molecule type" value="Genomic_DNA"/>
</dbReference>
<gene>
    <name evidence="1" type="primary">ITGA11_2</name>
    <name evidence="1" type="ORF">K3G42_002852</name>
</gene>
<sequence>MGKGHNQGLKRTLTRRQKLRKEESCLLYKSCVKDRFIANGTLEDFPSYQNSRFGSCIASVPDLNQDSYNDVVVGAPLEDEHQGAIYVFHAYKDNLVRKYKQRIAAADLSPRLMYFGCSIHGQLDLNEDGLVDLAVGSLGNAVLLWSRSVVRIRASVQFDPLKINIFNKDCTRNGKEATCLSALVCFTAVFLSAHFQTASVALNYNVTLDERRYVPRAHLDENGDRHAHKAAMLFAGQEHCDRLDFHVMDTADYVKPMTFSIDYALDGSDSGPVLDDGWPTSLKVAVCGNHYT</sequence>
<evidence type="ECO:0000313" key="2">
    <source>
        <dbReference type="Proteomes" id="UP000827872"/>
    </source>
</evidence>
<comment type="caution">
    <text evidence="1">The sequence shown here is derived from an EMBL/GenBank/DDBJ whole genome shotgun (WGS) entry which is preliminary data.</text>
</comment>
<keyword evidence="2" id="KW-1185">Reference proteome</keyword>